<keyword evidence="2" id="KW-0548">Nucleotidyltransferase</keyword>
<evidence type="ECO:0000256" key="3">
    <source>
        <dbReference type="ARBA" id="ARBA00022741"/>
    </source>
</evidence>
<comment type="catalytic activity">
    <reaction evidence="7">
        <text>L-tyrosyl-[protein] + ATP = O-(5'-adenylyl)-L-tyrosyl-[protein] + diphosphate</text>
        <dbReference type="Rhea" id="RHEA:54288"/>
        <dbReference type="Rhea" id="RHEA-COMP:10136"/>
        <dbReference type="Rhea" id="RHEA-COMP:13846"/>
        <dbReference type="ChEBI" id="CHEBI:30616"/>
        <dbReference type="ChEBI" id="CHEBI:33019"/>
        <dbReference type="ChEBI" id="CHEBI:46858"/>
        <dbReference type="ChEBI" id="CHEBI:83624"/>
        <dbReference type="EC" id="2.7.7.108"/>
    </reaction>
</comment>
<dbReference type="Proteomes" id="UP000824093">
    <property type="component" value="Unassembled WGS sequence"/>
</dbReference>
<evidence type="ECO:0000313" key="9">
    <source>
        <dbReference type="EMBL" id="HIU52104.1"/>
    </source>
</evidence>
<dbReference type="PANTHER" id="PTHR39560">
    <property type="entry name" value="PROTEIN ADENYLYLTRANSFERASE FIC-RELATED"/>
    <property type="match status" value="1"/>
</dbReference>
<dbReference type="GO" id="GO:0070733">
    <property type="term" value="F:AMPylase activity"/>
    <property type="evidence" value="ECO:0007669"/>
    <property type="project" value="UniProtKB-EC"/>
</dbReference>
<feature type="domain" description="Fido" evidence="8">
    <location>
        <begin position="56"/>
        <end position="195"/>
    </location>
</feature>
<dbReference type="EMBL" id="DVNH01000044">
    <property type="protein sequence ID" value="HIU52104.1"/>
    <property type="molecule type" value="Genomic_DNA"/>
</dbReference>
<reference evidence="9" key="1">
    <citation type="submission" date="2020-10" db="EMBL/GenBank/DDBJ databases">
        <authorList>
            <person name="Gilroy R."/>
        </authorList>
    </citation>
    <scope>NUCLEOTIDE SEQUENCE</scope>
    <source>
        <strain evidence="9">CHK195-15760</strain>
    </source>
</reference>
<dbReference type="PROSITE" id="PS51459">
    <property type="entry name" value="FIDO"/>
    <property type="match status" value="1"/>
</dbReference>
<dbReference type="PANTHER" id="PTHR39560:SF1">
    <property type="entry name" value="PROTEIN ADENYLYLTRANSFERASE FIC-RELATED"/>
    <property type="match status" value="1"/>
</dbReference>
<keyword evidence="4" id="KW-0067">ATP-binding</keyword>
<comment type="catalytic activity">
    <reaction evidence="6">
        <text>L-threonyl-[protein] + ATP = 3-O-(5'-adenylyl)-L-threonyl-[protein] + diphosphate</text>
        <dbReference type="Rhea" id="RHEA:54292"/>
        <dbReference type="Rhea" id="RHEA-COMP:11060"/>
        <dbReference type="Rhea" id="RHEA-COMP:13847"/>
        <dbReference type="ChEBI" id="CHEBI:30013"/>
        <dbReference type="ChEBI" id="CHEBI:30616"/>
        <dbReference type="ChEBI" id="CHEBI:33019"/>
        <dbReference type="ChEBI" id="CHEBI:138113"/>
        <dbReference type="EC" id="2.7.7.108"/>
    </reaction>
</comment>
<reference evidence="9" key="2">
    <citation type="journal article" date="2021" name="PeerJ">
        <title>Extensive microbial diversity within the chicken gut microbiome revealed by metagenomics and culture.</title>
        <authorList>
            <person name="Gilroy R."/>
            <person name="Ravi A."/>
            <person name="Getino M."/>
            <person name="Pursley I."/>
            <person name="Horton D.L."/>
            <person name="Alikhan N.F."/>
            <person name="Baker D."/>
            <person name="Gharbi K."/>
            <person name="Hall N."/>
            <person name="Watson M."/>
            <person name="Adriaenssens E.M."/>
            <person name="Foster-Nyarko E."/>
            <person name="Jarju S."/>
            <person name="Secka A."/>
            <person name="Antonio M."/>
            <person name="Oren A."/>
            <person name="Chaudhuri R.R."/>
            <person name="La Ragione R."/>
            <person name="Hildebrand F."/>
            <person name="Pallen M.J."/>
        </authorList>
    </citation>
    <scope>NUCLEOTIDE SEQUENCE</scope>
    <source>
        <strain evidence="9">CHK195-15760</strain>
    </source>
</reference>
<name>A0A9D1M1Y4_9FIRM</name>
<evidence type="ECO:0000313" key="10">
    <source>
        <dbReference type="Proteomes" id="UP000824093"/>
    </source>
</evidence>
<evidence type="ECO:0000256" key="6">
    <source>
        <dbReference type="ARBA" id="ARBA00047939"/>
    </source>
</evidence>
<dbReference type="Gene3D" id="1.10.3290.10">
    <property type="entry name" value="Fido-like domain"/>
    <property type="match status" value="1"/>
</dbReference>
<organism evidence="9 10">
    <name type="scientific">Candidatus Merdicola faecigallinarum</name>
    <dbReference type="NCBI Taxonomy" id="2840862"/>
    <lineage>
        <taxon>Bacteria</taxon>
        <taxon>Bacillati</taxon>
        <taxon>Bacillota</taxon>
        <taxon>Clostridia</taxon>
        <taxon>Candidatus Merdicola</taxon>
    </lineage>
</organism>
<evidence type="ECO:0000256" key="7">
    <source>
        <dbReference type="ARBA" id="ARBA00048696"/>
    </source>
</evidence>
<dbReference type="Pfam" id="PF02661">
    <property type="entry name" value="Fic"/>
    <property type="match status" value="1"/>
</dbReference>
<dbReference type="AlphaFoldDB" id="A0A9D1M1Y4"/>
<keyword evidence="3" id="KW-0547">Nucleotide-binding</keyword>
<dbReference type="GO" id="GO:0005524">
    <property type="term" value="F:ATP binding"/>
    <property type="evidence" value="ECO:0007669"/>
    <property type="project" value="UniProtKB-KW"/>
</dbReference>
<dbReference type="EC" id="2.7.7.108" evidence="5"/>
<sequence>MNSLYEARNSIYCYPNSNVLVNKLNIMNNSDLLKYENKMVLVKLYDLRQQGITGEFDINHFVSIHKYLFDEIYPFAGLFRNENIAKDNFRFAEWEFIEPELRKILNELKGENFLKGLTKETFSERLAYYMAELNVLHPFREGNGRATREFIRQLALYNGYYFNLAKIDPKEMLNASIESVVHTEKLRSLIEKALDKIESK</sequence>
<dbReference type="InterPro" id="IPR036597">
    <property type="entry name" value="Fido-like_dom_sf"/>
</dbReference>
<evidence type="ECO:0000256" key="4">
    <source>
        <dbReference type="ARBA" id="ARBA00022840"/>
    </source>
</evidence>
<protein>
    <recommendedName>
        <fullName evidence="5">protein adenylyltransferase</fullName>
        <ecNumber evidence="5">2.7.7.108</ecNumber>
    </recommendedName>
</protein>
<dbReference type="SUPFAM" id="SSF140931">
    <property type="entry name" value="Fic-like"/>
    <property type="match status" value="1"/>
</dbReference>
<comment type="caution">
    <text evidence="9">The sequence shown here is derived from an EMBL/GenBank/DDBJ whole genome shotgun (WGS) entry which is preliminary data.</text>
</comment>
<evidence type="ECO:0000256" key="5">
    <source>
        <dbReference type="ARBA" id="ARBA00034531"/>
    </source>
</evidence>
<accession>A0A9D1M1Y4</accession>
<dbReference type="InterPro" id="IPR003812">
    <property type="entry name" value="Fido"/>
</dbReference>
<keyword evidence="1" id="KW-0808">Transferase</keyword>
<evidence type="ECO:0000259" key="8">
    <source>
        <dbReference type="PROSITE" id="PS51459"/>
    </source>
</evidence>
<dbReference type="GO" id="GO:0051302">
    <property type="term" value="P:regulation of cell division"/>
    <property type="evidence" value="ECO:0007669"/>
    <property type="project" value="TreeGrafter"/>
</dbReference>
<gene>
    <name evidence="9" type="ORF">IAB70_05770</name>
</gene>
<evidence type="ECO:0000256" key="2">
    <source>
        <dbReference type="ARBA" id="ARBA00022695"/>
    </source>
</evidence>
<evidence type="ECO:0000256" key="1">
    <source>
        <dbReference type="ARBA" id="ARBA00022679"/>
    </source>
</evidence>
<proteinExistence type="predicted"/>